<organism evidence="2 3">
    <name type="scientific">Liparis tanakae</name>
    <name type="common">Tanaka's snailfish</name>
    <dbReference type="NCBI Taxonomy" id="230148"/>
    <lineage>
        <taxon>Eukaryota</taxon>
        <taxon>Metazoa</taxon>
        <taxon>Chordata</taxon>
        <taxon>Craniata</taxon>
        <taxon>Vertebrata</taxon>
        <taxon>Euteleostomi</taxon>
        <taxon>Actinopterygii</taxon>
        <taxon>Neopterygii</taxon>
        <taxon>Teleostei</taxon>
        <taxon>Neoteleostei</taxon>
        <taxon>Acanthomorphata</taxon>
        <taxon>Eupercaria</taxon>
        <taxon>Perciformes</taxon>
        <taxon>Cottioidei</taxon>
        <taxon>Cottales</taxon>
        <taxon>Liparidae</taxon>
        <taxon>Liparis</taxon>
    </lineage>
</organism>
<proteinExistence type="predicted"/>
<accession>A0A4Z2I9T2</accession>
<feature type="region of interest" description="Disordered" evidence="1">
    <location>
        <begin position="1"/>
        <end position="41"/>
    </location>
</feature>
<dbReference type="AlphaFoldDB" id="A0A4Z2I9T2"/>
<sequence length="175" mass="18658">MSSSCSSRSLKHRHQAAPSSEVGSKRITKTEGSSIGTIDTKGVNKVHNKTTFVAAERSPPCTVRGISSPKTSKPHGHVEATSRFYMLAPGSVRAVRRVLEDGLGEGLSQKPGAGLVLLADPGQVSAEVDQELVVGLRDAGRLQDPLQLLSALLHTLTLCKTESDTTEHSLDPQRR</sequence>
<keyword evidence="3" id="KW-1185">Reference proteome</keyword>
<evidence type="ECO:0000313" key="3">
    <source>
        <dbReference type="Proteomes" id="UP000314294"/>
    </source>
</evidence>
<protein>
    <submittedName>
        <fullName evidence="2">Uncharacterized protein</fullName>
    </submittedName>
</protein>
<comment type="caution">
    <text evidence="2">The sequence shown here is derived from an EMBL/GenBank/DDBJ whole genome shotgun (WGS) entry which is preliminary data.</text>
</comment>
<gene>
    <name evidence="2" type="ORF">EYF80_015025</name>
</gene>
<evidence type="ECO:0000256" key="1">
    <source>
        <dbReference type="SAM" id="MobiDB-lite"/>
    </source>
</evidence>
<dbReference type="EMBL" id="SRLO01000111">
    <property type="protein sequence ID" value="TNN74707.1"/>
    <property type="molecule type" value="Genomic_DNA"/>
</dbReference>
<dbReference type="Proteomes" id="UP000314294">
    <property type="component" value="Unassembled WGS sequence"/>
</dbReference>
<name>A0A4Z2I9T2_9TELE</name>
<reference evidence="2 3" key="1">
    <citation type="submission" date="2019-03" db="EMBL/GenBank/DDBJ databases">
        <title>First draft genome of Liparis tanakae, snailfish: a comprehensive survey of snailfish specific genes.</title>
        <authorList>
            <person name="Kim W."/>
            <person name="Song I."/>
            <person name="Jeong J.-H."/>
            <person name="Kim D."/>
            <person name="Kim S."/>
            <person name="Ryu S."/>
            <person name="Song J.Y."/>
            <person name="Lee S.K."/>
        </authorList>
    </citation>
    <scope>NUCLEOTIDE SEQUENCE [LARGE SCALE GENOMIC DNA]</scope>
    <source>
        <tissue evidence="2">Muscle</tissue>
    </source>
</reference>
<evidence type="ECO:0000313" key="2">
    <source>
        <dbReference type="EMBL" id="TNN74707.1"/>
    </source>
</evidence>